<gene>
    <name evidence="2" type="ORF">EHUX00137_LOCUS38757</name>
</gene>
<name>A0A7S3THR2_EMIHU</name>
<evidence type="ECO:0000256" key="1">
    <source>
        <dbReference type="SAM" id="Phobius"/>
    </source>
</evidence>
<sequence length="225" mass="26112">MTDTLDLARTNIATVVETDNLKPIKDLLKKADRKPTAFAQTYMHDPAMTNTTALTSYLSKFVLKATEHSGRFILNDSARTRPSSWRRCDDVLDYIWRQEILLQDKTSKIEELQQLLHSERQRMELLIPIAVLVCVFLLNFLTALRDWLLPRIHGEVQGVPVRAIRGVAVATARQLRVPVVVDAETVDNLTACLLRRLTEREREIFRRSMVHRPQRFQYCVPERYV</sequence>
<organism evidence="2">
    <name type="scientific">Emiliania huxleyi</name>
    <name type="common">Coccolithophore</name>
    <name type="synonym">Pontosphaera huxleyi</name>
    <dbReference type="NCBI Taxonomy" id="2903"/>
    <lineage>
        <taxon>Eukaryota</taxon>
        <taxon>Haptista</taxon>
        <taxon>Haptophyta</taxon>
        <taxon>Prymnesiophyceae</taxon>
        <taxon>Isochrysidales</taxon>
        <taxon>Noelaerhabdaceae</taxon>
        <taxon>Emiliania</taxon>
    </lineage>
</organism>
<evidence type="ECO:0000313" key="2">
    <source>
        <dbReference type="EMBL" id="CAE0584805.1"/>
    </source>
</evidence>
<proteinExistence type="predicted"/>
<dbReference type="EMBL" id="HBIR01049652">
    <property type="protein sequence ID" value="CAE0584805.1"/>
    <property type="molecule type" value="Transcribed_RNA"/>
</dbReference>
<feature type="transmembrane region" description="Helical" evidence="1">
    <location>
        <begin position="125"/>
        <end position="144"/>
    </location>
</feature>
<reference evidence="2" key="1">
    <citation type="submission" date="2021-01" db="EMBL/GenBank/DDBJ databases">
        <authorList>
            <person name="Corre E."/>
            <person name="Pelletier E."/>
            <person name="Niang G."/>
            <person name="Scheremetjew M."/>
            <person name="Finn R."/>
            <person name="Kale V."/>
            <person name="Holt S."/>
            <person name="Cochrane G."/>
            <person name="Meng A."/>
            <person name="Brown T."/>
            <person name="Cohen L."/>
        </authorList>
    </citation>
    <scope>NUCLEOTIDE SEQUENCE</scope>
    <source>
        <strain evidence="2">379</strain>
    </source>
</reference>
<keyword evidence="1" id="KW-0812">Transmembrane</keyword>
<protein>
    <submittedName>
        <fullName evidence="2">Uncharacterized protein</fullName>
    </submittedName>
</protein>
<dbReference type="AlphaFoldDB" id="A0A7S3THR2"/>
<keyword evidence="1" id="KW-0472">Membrane</keyword>
<accession>A0A7S3THR2</accession>
<keyword evidence="1" id="KW-1133">Transmembrane helix</keyword>